<evidence type="ECO:0000256" key="1">
    <source>
        <dbReference type="SAM" id="MobiDB-lite"/>
    </source>
</evidence>
<dbReference type="STRING" id="62062.ENSHHUP00000000271"/>
<feature type="compositionally biased region" description="Basic and acidic residues" evidence="1">
    <location>
        <begin position="172"/>
        <end position="189"/>
    </location>
</feature>
<dbReference type="Ensembl" id="ENSHHUT00000000281.1">
    <property type="protein sequence ID" value="ENSHHUP00000000271.1"/>
    <property type="gene ID" value="ENSHHUG00000000202.1"/>
</dbReference>
<feature type="region of interest" description="Disordered" evidence="1">
    <location>
        <begin position="219"/>
        <end position="260"/>
    </location>
</feature>
<name>A0A4W5JKU3_9TELE</name>
<dbReference type="Proteomes" id="UP000314982">
    <property type="component" value="Unassembled WGS sequence"/>
</dbReference>
<evidence type="ECO:0000313" key="3">
    <source>
        <dbReference type="Proteomes" id="UP000314982"/>
    </source>
</evidence>
<reference evidence="2" key="3">
    <citation type="submission" date="2025-09" db="UniProtKB">
        <authorList>
            <consortium name="Ensembl"/>
        </authorList>
    </citation>
    <scope>IDENTIFICATION</scope>
</reference>
<dbReference type="AlphaFoldDB" id="A0A4W5JKU3"/>
<reference evidence="3" key="1">
    <citation type="submission" date="2018-06" db="EMBL/GenBank/DDBJ databases">
        <title>Genome assembly of Danube salmon.</title>
        <authorList>
            <person name="Macqueen D.J."/>
            <person name="Gundappa M.K."/>
        </authorList>
    </citation>
    <scope>NUCLEOTIDE SEQUENCE [LARGE SCALE GENOMIC DNA]</scope>
</reference>
<accession>A0A4W5JKU3</accession>
<keyword evidence="3" id="KW-1185">Reference proteome</keyword>
<feature type="region of interest" description="Disordered" evidence="1">
    <location>
        <begin position="29"/>
        <end position="111"/>
    </location>
</feature>
<reference evidence="2" key="2">
    <citation type="submission" date="2025-08" db="UniProtKB">
        <authorList>
            <consortium name="Ensembl"/>
        </authorList>
    </citation>
    <scope>IDENTIFICATION</scope>
</reference>
<organism evidence="2 3">
    <name type="scientific">Hucho hucho</name>
    <name type="common">huchen</name>
    <dbReference type="NCBI Taxonomy" id="62062"/>
    <lineage>
        <taxon>Eukaryota</taxon>
        <taxon>Metazoa</taxon>
        <taxon>Chordata</taxon>
        <taxon>Craniata</taxon>
        <taxon>Vertebrata</taxon>
        <taxon>Euteleostomi</taxon>
        <taxon>Actinopterygii</taxon>
        <taxon>Neopterygii</taxon>
        <taxon>Teleostei</taxon>
        <taxon>Protacanthopterygii</taxon>
        <taxon>Salmoniformes</taxon>
        <taxon>Salmonidae</taxon>
        <taxon>Salmoninae</taxon>
        <taxon>Hucho</taxon>
    </lineage>
</organism>
<sequence length="260" mass="27345">MYMRNITSGWKSAGSSVVSLSPAVFTEDPLPEGTIHLQPPSPELGGDNQSLSLRPANPTPSPNSSPLLRPSLGHGGSGSPREGLEGEGVTLGSTETLKRGGGGGGVGEEQLLSSCESVKTVCDSREGGAAPHTPSISIEEVEERGEVDGEEGVEERAEVDSLVEGSVSGAESEDRFDWASDEVPQRPDSLKGITSFQRSSSNLASLGLAFPAQNGSLALGRWPSVADRGTLPEDWESYTYSPGYERAYSKDSSNDRYTTL</sequence>
<proteinExistence type="predicted"/>
<feature type="compositionally biased region" description="Acidic residues" evidence="1">
    <location>
        <begin position="139"/>
        <end position="153"/>
    </location>
</feature>
<feature type="region of interest" description="Disordered" evidence="1">
    <location>
        <begin position="123"/>
        <end position="193"/>
    </location>
</feature>
<protein>
    <submittedName>
        <fullName evidence="2">Uncharacterized protein</fullName>
    </submittedName>
</protein>
<evidence type="ECO:0000313" key="2">
    <source>
        <dbReference type="Ensembl" id="ENSHHUP00000000271.1"/>
    </source>
</evidence>